<evidence type="ECO:0000313" key="1">
    <source>
        <dbReference type="EMBL" id="QNP29943.1"/>
    </source>
</evidence>
<name>A0A7H0F1M7_9CYAN</name>
<keyword evidence="1" id="KW-0489">Methyltransferase</keyword>
<dbReference type="Proteomes" id="UP000516013">
    <property type="component" value="Chromosome"/>
</dbReference>
<dbReference type="PANTHER" id="PTHR43861">
    <property type="entry name" value="TRANS-ACONITATE 2-METHYLTRANSFERASE-RELATED"/>
    <property type="match status" value="1"/>
</dbReference>
<dbReference type="GO" id="GO:0008168">
    <property type="term" value="F:methyltransferase activity"/>
    <property type="evidence" value="ECO:0007669"/>
    <property type="project" value="UniProtKB-KW"/>
</dbReference>
<keyword evidence="1" id="KW-0808">Transferase</keyword>
<dbReference type="RefSeq" id="WP_187706432.1">
    <property type="nucleotide sequence ID" value="NZ_CP060822.1"/>
</dbReference>
<dbReference type="CDD" id="cd02440">
    <property type="entry name" value="AdoMet_MTases"/>
    <property type="match status" value="1"/>
</dbReference>
<dbReference type="Gene3D" id="3.40.50.150">
    <property type="entry name" value="Vaccinia Virus protein VP39"/>
    <property type="match status" value="1"/>
</dbReference>
<dbReference type="InterPro" id="IPR029063">
    <property type="entry name" value="SAM-dependent_MTases_sf"/>
</dbReference>
<dbReference type="Pfam" id="PF13489">
    <property type="entry name" value="Methyltransf_23"/>
    <property type="match status" value="1"/>
</dbReference>
<sequence>MAQNYNRDFSLGIVGKYAEVANRLPPQSFILEIGCHTGYFTQFLMQNGHDVLGIEIDESASRVAVEKGCKVLCCNIENIDIQKNIDQKFDVILLMDVVEHFVYPEKILLSLKSLLKPDGKVIITGPNVGYWAVRKNLLLGRWNYSESGIMDRTHLHFYTADTWKDLLEKSGYQVVQLIPTEGMIPFEQYLSKVLKQDTLVKLRNLMIKIMPELFTIVWLIEVSPT</sequence>
<reference evidence="1 2" key="1">
    <citation type="submission" date="2020-08" db="EMBL/GenBank/DDBJ databases">
        <title>Complete genome sequence of Raphidiopsis curvispora isolated from drinking water reservoir in South Korea.</title>
        <authorList>
            <person name="Jeong J."/>
        </authorList>
    </citation>
    <scope>NUCLEOTIDE SEQUENCE [LARGE SCALE GENOMIC DNA]</scope>
    <source>
        <strain evidence="1 2">GIHE-G1</strain>
    </source>
</reference>
<evidence type="ECO:0000313" key="2">
    <source>
        <dbReference type="Proteomes" id="UP000516013"/>
    </source>
</evidence>
<keyword evidence="2" id="KW-1185">Reference proteome</keyword>
<organism evidence="1 2">
    <name type="scientific">Cylindrospermopsis curvispora GIHE-G1</name>
    <dbReference type="NCBI Taxonomy" id="2666332"/>
    <lineage>
        <taxon>Bacteria</taxon>
        <taxon>Bacillati</taxon>
        <taxon>Cyanobacteriota</taxon>
        <taxon>Cyanophyceae</taxon>
        <taxon>Nostocales</taxon>
        <taxon>Aphanizomenonaceae</taxon>
        <taxon>Cylindrospermopsis</taxon>
    </lineage>
</organism>
<dbReference type="GO" id="GO:0032259">
    <property type="term" value="P:methylation"/>
    <property type="evidence" value="ECO:0007669"/>
    <property type="project" value="UniProtKB-KW"/>
</dbReference>
<gene>
    <name evidence="1" type="ORF">IAR63_02285</name>
</gene>
<dbReference type="SUPFAM" id="SSF53335">
    <property type="entry name" value="S-adenosyl-L-methionine-dependent methyltransferases"/>
    <property type="match status" value="1"/>
</dbReference>
<protein>
    <submittedName>
        <fullName evidence="1">Class I SAM-dependent methyltransferase</fullName>
    </submittedName>
</protein>
<accession>A0A7H0F1M7</accession>
<dbReference type="AlphaFoldDB" id="A0A7H0F1M7"/>
<proteinExistence type="predicted"/>
<dbReference type="EMBL" id="CP060822">
    <property type="protein sequence ID" value="QNP29943.1"/>
    <property type="molecule type" value="Genomic_DNA"/>
</dbReference>
<dbReference type="KEGG" id="ccur:IAR63_02285"/>